<dbReference type="Proteomes" id="UP000002729">
    <property type="component" value="Unassembled WGS sequence"/>
</dbReference>
<dbReference type="InParanoid" id="F0YGP7"/>
<sequence length="296" mass="32061">MAAAAAGAPVPRGPLVLPVPLGANAVGTDKELEDLMNQLLSLDYDILTGGCVLHWVTALERIVNILPVQDKMGPDFEREKHIDMLLCFPHCNRRRVFLDLVNDAFTATVRAKRMSNGDSRGDDMSTGDVSLSNADNAPEVSAYQHIKPVIEDRGAKVCEQSNDHAKGEVVIHKDAPVEIPCDINEYGKKCNETTLQSELNSQPLHSAGTVTSLIASEEPKDRNMYGFRCLRKMSTGNSKIVEPASISETNRDSRMSQLENSTQALPLTGTTLGSIKSETPILAPSTPSPTLVGRVT</sequence>
<keyword evidence="3" id="KW-1185">Reference proteome</keyword>
<evidence type="ECO:0000256" key="1">
    <source>
        <dbReference type="SAM" id="MobiDB-lite"/>
    </source>
</evidence>
<dbReference type="KEGG" id="aaf:AURANDRAFT_72161"/>
<dbReference type="GeneID" id="20228574"/>
<gene>
    <name evidence="2" type="ORF">AURANDRAFT_72161</name>
</gene>
<feature type="region of interest" description="Disordered" evidence="1">
    <location>
        <begin position="240"/>
        <end position="296"/>
    </location>
</feature>
<evidence type="ECO:0000313" key="2">
    <source>
        <dbReference type="EMBL" id="EGB05763.1"/>
    </source>
</evidence>
<dbReference type="EMBL" id="GL833139">
    <property type="protein sequence ID" value="EGB05763.1"/>
    <property type="molecule type" value="Genomic_DNA"/>
</dbReference>
<organism evidence="3">
    <name type="scientific">Aureococcus anophagefferens</name>
    <name type="common">Harmful bloom alga</name>
    <dbReference type="NCBI Taxonomy" id="44056"/>
    <lineage>
        <taxon>Eukaryota</taxon>
        <taxon>Sar</taxon>
        <taxon>Stramenopiles</taxon>
        <taxon>Ochrophyta</taxon>
        <taxon>Pelagophyceae</taxon>
        <taxon>Pelagomonadales</taxon>
        <taxon>Pelagomonadaceae</taxon>
        <taxon>Aureococcus</taxon>
    </lineage>
</organism>
<dbReference type="AlphaFoldDB" id="F0YGP7"/>
<proteinExistence type="predicted"/>
<accession>F0YGP7</accession>
<name>F0YGP7_AURAN</name>
<reference evidence="2 3" key="1">
    <citation type="journal article" date="2011" name="Proc. Natl. Acad. Sci. U.S.A.">
        <title>Niche of harmful alga Aureococcus anophagefferens revealed through ecogenomics.</title>
        <authorList>
            <person name="Gobler C.J."/>
            <person name="Berry D.L."/>
            <person name="Dyhrman S.T."/>
            <person name="Wilhelm S.W."/>
            <person name="Salamov A."/>
            <person name="Lobanov A.V."/>
            <person name="Zhang Y."/>
            <person name="Collier J.L."/>
            <person name="Wurch L.L."/>
            <person name="Kustka A.B."/>
            <person name="Dill B.D."/>
            <person name="Shah M."/>
            <person name="VerBerkmoes N.C."/>
            <person name="Kuo A."/>
            <person name="Terry A."/>
            <person name="Pangilinan J."/>
            <person name="Lindquist E.A."/>
            <person name="Lucas S."/>
            <person name="Paulsen I.T."/>
            <person name="Hattenrath-Lehmann T.K."/>
            <person name="Talmage S.C."/>
            <person name="Walker E.A."/>
            <person name="Koch F."/>
            <person name="Burson A.M."/>
            <person name="Marcoval M.A."/>
            <person name="Tang Y.Z."/>
            <person name="Lecleir G.R."/>
            <person name="Coyne K.J."/>
            <person name="Berg G.M."/>
            <person name="Bertrand E.M."/>
            <person name="Saito M.A."/>
            <person name="Gladyshev V.N."/>
            <person name="Grigoriev I.V."/>
        </authorList>
    </citation>
    <scope>NUCLEOTIDE SEQUENCE [LARGE SCALE GENOMIC DNA]</scope>
    <source>
        <strain evidence="3">CCMP 1984</strain>
    </source>
</reference>
<feature type="compositionally biased region" description="Polar residues" evidence="1">
    <location>
        <begin position="255"/>
        <end position="277"/>
    </location>
</feature>
<protein>
    <submittedName>
        <fullName evidence="2">Expressed protein</fullName>
    </submittedName>
</protein>
<dbReference type="RefSeq" id="XP_009039602.1">
    <property type="nucleotide sequence ID" value="XM_009041354.1"/>
</dbReference>
<evidence type="ECO:0000313" key="3">
    <source>
        <dbReference type="Proteomes" id="UP000002729"/>
    </source>
</evidence>